<sequence length="100" mass="10728">MSHYPVETVEQLTAAAQLVVVGHDGTEHPTTGLSDLGHELLFHSSCPVPVLPEVVGSRLWCGAGSRARVHDPVQAHGGEAEQRQDDHDEQVRESDGLGTE</sequence>
<evidence type="ECO:0000313" key="3">
    <source>
        <dbReference type="Proteomes" id="UP000255355"/>
    </source>
</evidence>
<evidence type="ECO:0000256" key="1">
    <source>
        <dbReference type="SAM" id="MobiDB-lite"/>
    </source>
</evidence>
<dbReference type="AlphaFoldDB" id="A0A370HEJ0"/>
<dbReference type="Proteomes" id="UP000255355">
    <property type="component" value="Unassembled WGS sequence"/>
</dbReference>
<comment type="caution">
    <text evidence="2">The sequence shown here is derived from an EMBL/GenBank/DDBJ whole genome shotgun (WGS) entry which is preliminary data.</text>
</comment>
<dbReference type="EMBL" id="QQAZ01000001">
    <property type="protein sequence ID" value="RDI55216.1"/>
    <property type="molecule type" value="Genomic_DNA"/>
</dbReference>
<gene>
    <name evidence="2" type="ORF">DFR68_10148</name>
</gene>
<feature type="region of interest" description="Disordered" evidence="1">
    <location>
        <begin position="71"/>
        <end position="100"/>
    </location>
</feature>
<accession>A0A370HEJ0</accession>
<protein>
    <submittedName>
        <fullName evidence="2">Uncharacterized protein</fullName>
    </submittedName>
</protein>
<keyword evidence="3" id="KW-1185">Reference proteome</keyword>
<proteinExistence type="predicted"/>
<organism evidence="2 3">
    <name type="scientific">Nocardia mexicana</name>
    <dbReference type="NCBI Taxonomy" id="279262"/>
    <lineage>
        <taxon>Bacteria</taxon>
        <taxon>Bacillati</taxon>
        <taxon>Actinomycetota</taxon>
        <taxon>Actinomycetes</taxon>
        <taxon>Mycobacteriales</taxon>
        <taxon>Nocardiaceae</taxon>
        <taxon>Nocardia</taxon>
    </lineage>
</organism>
<dbReference type="STRING" id="1210089.GCA_001613165_02064"/>
<evidence type="ECO:0000313" key="2">
    <source>
        <dbReference type="EMBL" id="RDI55216.1"/>
    </source>
</evidence>
<name>A0A370HEJ0_9NOCA</name>
<reference evidence="2 3" key="1">
    <citation type="submission" date="2018-07" db="EMBL/GenBank/DDBJ databases">
        <title>Genomic Encyclopedia of Type Strains, Phase IV (KMG-IV): sequencing the most valuable type-strain genomes for metagenomic binning, comparative biology and taxonomic classification.</title>
        <authorList>
            <person name="Goeker M."/>
        </authorList>
    </citation>
    <scope>NUCLEOTIDE SEQUENCE [LARGE SCALE GENOMIC DNA]</scope>
    <source>
        <strain evidence="2 3">DSM 44952</strain>
    </source>
</reference>